<feature type="transmembrane region" description="Helical" evidence="1">
    <location>
        <begin position="5"/>
        <end position="26"/>
    </location>
</feature>
<dbReference type="Gene3D" id="3.40.50.880">
    <property type="match status" value="1"/>
</dbReference>
<evidence type="ECO:0000256" key="1">
    <source>
        <dbReference type="SAM" id="Phobius"/>
    </source>
</evidence>
<evidence type="ECO:0008006" key="4">
    <source>
        <dbReference type="Google" id="ProtNLM"/>
    </source>
</evidence>
<feature type="transmembrane region" description="Helical" evidence="1">
    <location>
        <begin position="933"/>
        <end position="952"/>
    </location>
</feature>
<dbReference type="Proteomes" id="UP000179233">
    <property type="component" value="Unassembled WGS sequence"/>
</dbReference>
<sequence>MAKRIVNFLILLVGLFLHLAALYVLYQAFLPVARWYWEAIPVRGVDLLNTTTLVAYLGRHFATLPLSWKYIAFNGEPLILDYPSLHLYAALPFLSQLAAVRAVQFWMLVTTFAFLVFSYLLFARLSRNRGLALFLAILGTYSVNLYGALIWGGSVPYFGTQMFLPLTLLLLVLYFQTGKKRWFAGAILALGVSQYGHPQVALSYGFALSIISLLTAPREQASGFRQRIVETVLFMVLVFFIGFPVTAVRLPALVRMPAQILSGLSGEIPVTYQATPGPALSDEVREFYRTRIYHFYTDSHPWLFLIAGAGVVVFLLVYFSFTFIRVMVKRQVSRSSVFSILWVTLLVGYTTGYLYLYSIGIDIFHGGWYRVFWPVPLLIGCFTSVCWGEVFSTVVGRSDTAFRKVIDLGVDVVLLGVVVILGSRLYLSDFDNSLYFKSVFSAGFPGRTTNVVDRKDQEDFAKVAVPPWVPVQTKDYRLYSADQIFNIWFNSYYDMPLARGYIDPAITDAQRWGIFLMDIVLDNNVAVEKFDYPVEMSKNAARFVLDWNAIRYLAGESYGSGSSVVTTFSSYLPTPEFSGRDEKWAVQGARLPLPGDIRGGRYEPSMQNWVRFLEIQESLVGPILSLTNAPSVLFVGDEPRWEIFIRTLAQLGLTSRQLIPVKGPKFLDQVRPSDLVQFDAVFLYGYDYRNHGKAWNMLVRFVEGGGAVLVDTGAEVKESESVALPGTFPRELPALFPMVATHRGDLGMRWEVEADPLLSGIAFGEFAPLIYDGGPWNVSYAEDSDIDDKASVLLRLSGKPVIATVQVGSGTAVWSGLNLAAHLERNRNLQEGELLKTLLRIVLPESFSEATESPEFDASFVSASHRRVSGDGTRGVLFKESRFPGWSARLTSEGKGMGLTIWRTGLGYPGVMWARIPPDFEGKPMVVDFRFRGAFLTWLEIAASAVIGIILLDKFLFNGRVFGALVRRIWNVLLKHVGRWWEREEE</sequence>
<protein>
    <recommendedName>
        <fullName evidence="4">Membrane protein 6-pyruvoyl-tetrahydropterin synthase-related domain-containing protein</fullName>
    </recommendedName>
</protein>
<organism evidence="2 3">
    <name type="scientific">Candidatus Chisholmbacteria bacterium RIFCSPHIGHO2_01_FULL_52_32</name>
    <dbReference type="NCBI Taxonomy" id="1797591"/>
    <lineage>
        <taxon>Bacteria</taxon>
        <taxon>Candidatus Chisholmiibacteriota</taxon>
    </lineage>
</organism>
<comment type="caution">
    <text evidence="2">The sequence shown here is derived from an EMBL/GenBank/DDBJ whole genome shotgun (WGS) entry which is preliminary data.</text>
</comment>
<proteinExistence type="predicted"/>
<keyword evidence="1" id="KW-0472">Membrane</keyword>
<name>A0A1G1VQI7_9BACT</name>
<evidence type="ECO:0000313" key="2">
    <source>
        <dbReference type="EMBL" id="OGY17668.1"/>
    </source>
</evidence>
<feature type="transmembrane region" description="Helical" evidence="1">
    <location>
        <begin position="336"/>
        <end position="357"/>
    </location>
</feature>
<accession>A0A1G1VQI7</accession>
<feature type="transmembrane region" description="Helical" evidence="1">
    <location>
        <begin position="130"/>
        <end position="151"/>
    </location>
</feature>
<keyword evidence="1" id="KW-1133">Transmembrane helix</keyword>
<feature type="transmembrane region" description="Helical" evidence="1">
    <location>
        <begin position="228"/>
        <end position="247"/>
    </location>
</feature>
<keyword evidence="1" id="KW-0812">Transmembrane</keyword>
<feature type="transmembrane region" description="Helical" evidence="1">
    <location>
        <begin position="408"/>
        <end position="427"/>
    </location>
</feature>
<dbReference type="EMBL" id="MHCJ01000007">
    <property type="protein sequence ID" value="OGY17668.1"/>
    <property type="molecule type" value="Genomic_DNA"/>
</dbReference>
<dbReference type="AlphaFoldDB" id="A0A1G1VQI7"/>
<feature type="transmembrane region" description="Helical" evidence="1">
    <location>
        <begin position="103"/>
        <end position="123"/>
    </location>
</feature>
<evidence type="ECO:0000313" key="3">
    <source>
        <dbReference type="Proteomes" id="UP000179233"/>
    </source>
</evidence>
<dbReference type="InterPro" id="IPR029062">
    <property type="entry name" value="Class_I_gatase-like"/>
</dbReference>
<feature type="transmembrane region" description="Helical" evidence="1">
    <location>
        <begin position="377"/>
        <end position="396"/>
    </location>
</feature>
<gene>
    <name evidence="2" type="ORF">A2786_05680</name>
</gene>
<feature type="transmembrane region" description="Helical" evidence="1">
    <location>
        <begin position="157"/>
        <end position="175"/>
    </location>
</feature>
<dbReference type="SUPFAM" id="SSF52317">
    <property type="entry name" value="Class I glutamine amidotransferase-like"/>
    <property type="match status" value="1"/>
</dbReference>
<reference evidence="2 3" key="1">
    <citation type="journal article" date="2016" name="Nat. Commun.">
        <title>Thousands of microbial genomes shed light on interconnected biogeochemical processes in an aquifer system.</title>
        <authorList>
            <person name="Anantharaman K."/>
            <person name="Brown C.T."/>
            <person name="Hug L.A."/>
            <person name="Sharon I."/>
            <person name="Castelle C.J."/>
            <person name="Probst A.J."/>
            <person name="Thomas B.C."/>
            <person name="Singh A."/>
            <person name="Wilkins M.J."/>
            <person name="Karaoz U."/>
            <person name="Brodie E.L."/>
            <person name="Williams K.H."/>
            <person name="Hubbard S.S."/>
            <person name="Banfield J.F."/>
        </authorList>
    </citation>
    <scope>NUCLEOTIDE SEQUENCE [LARGE SCALE GENOMIC DNA]</scope>
</reference>
<feature type="transmembrane region" description="Helical" evidence="1">
    <location>
        <begin position="302"/>
        <end position="324"/>
    </location>
</feature>